<keyword evidence="3" id="KW-1185">Reference proteome</keyword>
<organism evidence="2 3">
    <name type="scientific">Streptomyces acidicola</name>
    <dbReference type="NCBI Taxonomy" id="2596892"/>
    <lineage>
        <taxon>Bacteria</taxon>
        <taxon>Bacillati</taxon>
        <taxon>Actinomycetota</taxon>
        <taxon>Actinomycetes</taxon>
        <taxon>Kitasatosporales</taxon>
        <taxon>Streptomycetaceae</taxon>
        <taxon>Streptomyces</taxon>
    </lineage>
</organism>
<reference evidence="2 3" key="1">
    <citation type="submission" date="2019-09" db="EMBL/GenBank/DDBJ databases">
        <authorList>
            <person name="Duangmal K."/>
            <person name="Teo W.F.A."/>
            <person name="Lipun K."/>
        </authorList>
    </citation>
    <scope>NUCLEOTIDE SEQUENCE [LARGE SCALE GENOMIC DNA]</scope>
    <source>
        <strain evidence="2 3">K1PN6</strain>
    </source>
</reference>
<evidence type="ECO:0000313" key="2">
    <source>
        <dbReference type="EMBL" id="MPY47491.1"/>
    </source>
</evidence>
<proteinExistence type="predicted"/>
<dbReference type="InterPro" id="IPR003673">
    <property type="entry name" value="CoA-Trfase_fam_III"/>
</dbReference>
<keyword evidence="1 2" id="KW-0808">Transferase</keyword>
<comment type="caution">
    <text evidence="2">The sequence shown here is derived from an EMBL/GenBank/DDBJ whole genome shotgun (WGS) entry which is preliminary data.</text>
</comment>
<dbReference type="SUPFAM" id="SSF89796">
    <property type="entry name" value="CoA-transferase family III (CaiB/BaiF)"/>
    <property type="match status" value="1"/>
</dbReference>
<dbReference type="Gene3D" id="3.30.1540.10">
    <property type="entry name" value="formyl-coa transferase, domain 3"/>
    <property type="match status" value="1"/>
</dbReference>
<dbReference type="Pfam" id="PF02515">
    <property type="entry name" value="CoA_transf_3"/>
    <property type="match status" value="1"/>
</dbReference>
<dbReference type="PANTHER" id="PTHR48207:SF3">
    <property type="entry name" value="SUCCINATE--HYDROXYMETHYLGLUTARATE COA-TRANSFERASE"/>
    <property type="match status" value="1"/>
</dbReference>
<dbReference type="InterPro" id="IPR044855">
    <property type="entry name" value="CoA-Trfase_III_dom3_sf"/>
</dbReference>
<dbReference type="Proteomes" id="UP000373149">
    <property type="component" value="Unassembled WGS sequence"/>
</dbReference>
<accession>A0A5N8WJ72</accession>
<dbReference type="AlphaFoldDB" id="A0A5N8WJ72"/>
<evidence type="ECO:0000313" key="3">
    <source>
        <dbReference type="Proteomes" id="UP000373149"/>
    </source>
</evidence>
<dbReference type="RefSeq" id="WP_322619733.1">
    <property type="nucleotide sequence ID" value="NZ_VMNX01000003.1"/>
</dbReference>
<gene>
    <name evidence="2" type="ORF">FPZ41_02325</name>
</gene>
<dbReference type="GO" id="GO:0008410">
    <property type="term" value="F:CoA-transferase activity"/>
    <property type="evidence" value="ECO:0007669"/>
    <property type="project" value="TreeGrafter"/>
</dbReference>
<protein>
    <submittedName>
        <fullName evidence="2">CoA transferase</fullName>
    </submittedName>
</protein>
<dbReference type="Gene3D" id="3.40.50.10540">
    <property type="entry name" value="Crotonobetainyl-coa:carnitine coa-transferase, domain 1"/>
    <property type="match status" value="1"/>
</dbReference>
<dbReference type="InterPro" id="IPR023606">
    <property type="entry name" value="CoA-Trfase_III_dom_1_sf"/>
</dbReference>
<sequence>MSLGRTYPGLRVVDLSENIAGPLACMVLGDLGADVVKIEPPGTGEATRRLSPRWGAESAVFLTLNRNKRSVAVDARTPSGRDAVLRIARGADVVVESFRPGVAERLGLGFDDLARVAPRVVYCSVSAFGEGPLGRGLPGYDALIQAFTGIMEMTGDPDGPPARTAPSAVDISTGLWATTAIMAALARRQERSGAERVTASLVDSGFFLLCHQITGYLGTGAFPPRLGSGGPSTAPYEAFRTQDGTIMIAAATDRLFRRLCDALDLPRLSEDPRFRRVADRVTARMELAALIEDRLCQAPSRHWLDRIAKAGVPVGPVHTLAEALAHPLTAERGLLRTADPGTVPGLRQIRLPIDSDADCAMKHPPALGAHTEEVLTEAGLTREEIDDLPPSTAMEGTAPPR</sequence>
<dbReference type="EMBL" id="VMNX01000003">
    <property type="protein sequence ID" value="MPY47491.1"/>
    <property type="molecule type" value="Genomic_DNA"/>
</dbReference>
<evidence type="ECO:0000256" key="1">
    <source>
        <dbReference type="ARBA" id="ARBA00022679"/>
    </source>
</evidence>
<dbReference type="InterPro" id="IPR050483">
    <property type="entry name" value="CoA-transferase_III_domain"/>
</dbReference>
<name>A0A5N8WJ72_9ACTN</name>
<dbReference type="PANTHER" id="PTHR48207">
    <property type="entry name" value="SUCCINATE--HYDROXYMETHYLGLUTARATE COA-TRANSFERASE"/>
    <property type="match status" value="1"/>
</dbReference>